<evidence type="ECO:0000313" key="1">
    <source>
        <dbReference type="EMBL" id="KAF5874358.1"/>
    </source>
</evidence>
<comment type="caution">
    <text evidence="1">The sequence shown here is derived from an EMBL/GenBank/DDBJ whole genome shotgun (WGS) entry which is preliminary data.</text>
</comment>
<proteinExistence type="predicted"/>
<gene>
    <name evidence="1" type="ORF">Bfra_004364</name>
</gene>
<organism evidence="1 2">
    <name type="scientific">Botrytis fragariae</name>
    <dbReference type="NCBI Taxonomy" id="1964551"/>
    <lineage>
        <taxon>Eukaryota</taxon>
        <taxon>Fungi</taxon>
        <taxon>Dikarya</taxon>
        <taxon>Ascomycota</taxon>
        <taxon>Pezizomycotina</taxon>
        <taxon>Leotiomycetes</taxon>
        <taxon>Helotiales</taxon>
        <taxon>Sclerotiniaceae</taxon>
        <taxon>Botrytis</taxon>
    </lineage>
</organism>
<evidence type="ECO:0000313" key="2">
    <source>
        <dbReference type="Proteomes" id="UP000531561"/>
    </source>
</evidence>
<dbReference type="AlphaFoldDB" id="A0A8H6AV44"/>
<dbReference type="EMBL" id="JABFCT010000007">
    <property type="protein sequence ID" value="KAF5874358.1"/>
    <property type="molecule type" value="Genomic_DNA"/>
</dbReference>
<dbReference type="OrthoDB" id="10532279at2759"/>
<name>A0A8H6AV44_9HELO</name>
<protein>
    <submittedName>
        <fullName evidence="1">Uncharacterized protein</fullName>
    </submittedName>
</protein>
<dbReference type="GeneID" id="59258462"/>
<sequence length="113" mass="12794">MVSSAFTKRKIDTTDSLNQKAHIFNDDYKVKRSAMIGALEILADEQDLKRQIAEKGSGIQETQSLNRGSYDAMGKLMVIDTEIMEFLLEAEEGEEKVEKPRAFLTQKTKIAEH</sequence>
<keyword evidence="2" id="KW-1185">Reference proteome</keyword>
<reference evidence="1 2" key="1">
    <citation type="journal article" date="2020" name="Phytopathology">
        <title>A high-quality genome resource of Botrytis fragariae, a new and rapidly spreading fungal pathogen causing strawberry gray mold in the U.S.A.</title>
        <authorList>
            <person name="Wu Y."/>
            <person name="Saski C.A."/>
            <person name="Schnabel G."/>
            <person name="Xiao S."/>
            <person name="Hu M."/>
        </authorList>
    </citation>
    <scope>NUCLEOTIDE SEQUENCE [LARGE SCALE GENOMIC DNA]</scope>
    <source>
        <strain evidence="1 2">BVB16</strain>
    </source>
</reference>
<dbReference type="RefSeq" id="XP_037193304.1">
    <property type="nucleotide sequence ID" value="XM_037334770.1"/>
</dbReference>
<accession>A0A8H6AV44</accession>
<dbReference type="Proteomes" id="UP000531561">
    <property type="component" value="Unassembled WGS sequence"/>
</dbReference>